<dbReference type="PANTHER" id="PTHR24422:SF10">
    <property type="entry name" value="CHEMOTAXIS PROTEIN METHYLTRANSFERASE 2"/>
    <property type="match status" value="1"/>
</dbReference>
<dbReference type="InterPro" id="IPR035965">
    <property type="entry name" value="PAS-like_dom_sf"/>
</dbReference>
<dbReference type="PRINTS" id="PR00260">
    <property type="entry name" value="CHEMTRNSDUCR"/>
</dbReference>
<dbReference type="GO" id="GO:0004888">
    <property type="term" value="F:transmembrane signaling receptor activity"/>
    <property type="evidence" value="ECO:0007669"/>
    <property type="project" value="InterPro"/>
</dbReference>
<dbReference type="PROSITE" id="PS50192">
    <property type="entry name" value="T_SNARE"/>
    <property type="match status" value="1"/>
</dbReference>
<dbReference type="OrthoDB" id="9797364at2"/>
<dbReference type="Gene3D" id="1.10.287.950">
    <property type="entry name" value="Methyl-accepting chemotaxis protein"/>
    <property type="match status" value="1"/>
</dbReference>
<dbReference type="PANTHER" id="PTHR24422">
    <property type="entry name" value="CHEMOTAXIS PROTEIN METHYLTRANSFERASE"/>
    <property type="match status" value="1"/>
</dbReference>
<keyword evidence="2" id="KW-0807">Transducer</keyword>
<dbReference type="Gene3D" id="3.30.450.20">
    <property type="entry name" value="PAS domain"/>
    <property type="match status" value="2"/>
</dbReference>
<dbReference type="InterPro" id="IPR001610">
    <property type="entry name" value="PAC"/>
</dbReference>
<dbReference type="GO" id="GO:0006935">
    <property type="term" value="P:chemotaxis"/>
    <property type="evidence" value="ECO:0007669"/>
    <property type="project" value="InterPro"/>
</dbReference>
<feature type="domain" description="PAS" evidence="4">
    <location>
        <begin position="147"/>
        <end position="177"/>
    </location>
</feature>
<comment type="caution">
    <text evidence="7">The sequence shown here is derived from an EMBL/GenBank/DDBJ whole genome shotgun (WGS) entry which is preliminary data.</text>
</comment>
<evidence type="ECO:0000256" key="2">
    <source>
        <dbReference type="PROSITE-ProRule" id="PRU00284"/>
    </source>
</evidence>
<reference evidence="7 8" key="2">
    <citation type="submission" date="2019-09" db="EMBL/GenBank/DDBJ databases">
        <authorList>
            <person name="Jin C."/>
        </authorList>
    </citation>
    <scope>NUCLEOTIDE SEQUENCE [LARGE SCALE GENOMIC DNA]</scope>
    <source>
        <strain evidence="7 8">BN140002</strain>
    </source>
</reference>
<dbReference type="NCBIfam" id="TIGR00229">
    <property type="entry name" value="sensory_box"/>
    <property type="match status" value="2"/>
</dbReference>
<evidence type="ECO:0000313" key="7">
    <source>
        <dbReference type="EMBL" id="KAA2236386.1"/>
    </source>
</evidence>
<proteinExistence type="inferred from homology"/>
<dbReference type="PROSITE" id="PS50112">
    <property type="entry name" value="PAS"/>
    <property type="match status" value="2"/>
</dbReference>
<gene>
    <name evidence="7" type="ORF">F0L46_14685</name>
</gene>
<feature type="domain" description="PAC" evidence="5">
    <location>
        <begin position="206"/>
        <end position="258"/>
    </location>
</feature>
<dbReference type="GO" id="GO:0007165">
    <property type="term" value="P:signal transduction"/>
    <property type="evidence" value="ECO:0007669"/>
    <property type="project" value="UniProtKB-KW"/>
</dbReference>
<reference evidence="7 8" key="1">
    <citation type="submission" date="2019-09" db="EMBL/GenBank/DDBJ databases">
        <title>Salinarimonas rosea gen. nov., sp. nov., a new member of the a-2 subgroup of the Proteobacteria.</title>
        <authorList>
            <person name="Liu J."/>
        </authorList>
    </citation>
    <scope>NUCLEOTIDE SEQUENCE [LARGE SCALE GENOMIC DNA]</scope>
    <source>
        <strain evidence="7 8">BN140002</strain>
    </source>
</reference>
<feature type="domain" description="T-SNARE coiled-coil homology" evidence="6">
    <location>
        <begin position="408"/>
        <end position="470"/>
    </location>
</feature>
<dbReference type="Pfam" id="PF00015">
    <property type="entry name" value="MCPsignal"/>
    <property type="match status" value="1"/>
</dbReference>
<dbReference type="SMART" id="SM00283">
    <property type="entry name" value="MA"/>
    <property type="match status" value="1"/>
</dbReference>
<dbReference type="InterPro" id="IPR000700">
    <property type="entry name" value="PAS-assoc_C"/>
</dbReference>
<dbReference type="Pfam" id="PF08447">
    <property type="entry name" value="PAS_3"/>
    <property type="match status" value="2"/>
</dbReference>
<dbReference type="InterPro" id="IPR013655">
    <property type="entry name" value="PAS_fold_3"/>
</dbReference>
<evidence type="ECO:0000256" key="1">
    <source>
        <dbReference type="ARBA" id="ARBA00029447"/>
    </source>
</evidence>
<comment type="similarity">
    <text evidence="1">Belongs to the methyl-accepting chemotaxis (MCP) protein family.</text>
</comment>
<evidence type="ECO:0000259" key="6">
    <source>
        <dbReference type="PROSITE" id="PS50192"/>
    </source>
</evidence>
<dbReference type="Proteomes" id="UP000323142">
    <property type="component" value="Unassembled WGS sequence"/>
</dbReference>
<accession>A0A5B2VCC7</accession>
<feature type="domain" description="Methyl-accepting transducer" evidence="3">
    <location>
        <begin position="256"/>
        <end position="478"/>
    </location>
</feature>
<dbReference type="SUPFAM" id="SSF55785">
    <property type="entry name" value="PYP-like sensor domain (PAS domain)"/>
    <property type="match status" value="2"/>
</dbReference>
<sequence length="493" mass="52655">MFAFKSVRTEDMQAKLAALDRSQAIIEFDLEGRILTANQNFLTTLGYTLPEIVGQHHSMFVEPATKASPEYTAFWAALRRGEYQASQYKRIGKGGREIWIEASYNPVLGRDGKPVKVVKFATDITRQKTDDADRAGQIAAINKVQAVISFTLDGVILDANPNFLDALGYTLPEIVGQHHSMFVEPATKASPEYGAFWAALRRGEYQAAQYKRIGKGGREVWIQASYNPILDASGRPMKVVKFATDVTAQVKLLRDLRHLIDTNFGEIDHAIARSNEQADEATHSAQSTSGNMQAMAAASEELAASITEIAQSMSKARGATDTAFEQTRAAGEFTTKLSDAATAMGGIVGLIQNIAGQINLLALNATIESARAGEAGRGFAVVAQEVKNLANQAARATEQIASEIDGVQGVATSVVSSLDAIRASVESMRDYVVGTAAAVDEQSAVTREMSSSMQSTASAVQQISGNVSAISGAVAQVGRAVSTTKEAARVLAR</sequence>
<dbReference type="GO" id="GO:0016020">
    <property type="term" value="C:membrane"/>
    <property type="evidence" value="ECO:0007669"/>
    <property type="project" value="InterPro"/>
</dbReference>
<dbReference type="PROSITE" id="PS50111">
    <property type="entry name" value="CHEMOTAXIS_TRANSDUC_2"/>
    <property type="match status" value="1"/>
</dbReference>
<dbReference type="InterPro" id="IPR000727">
    <property type="entry name" value="T_SNARE_dom"/>
</dbReference>
<dbReference type="RefSeq" id="WP_149818818.1">
    <property type="nucleotide sequence ID" value="NZ_VUOA01000027.1"/>
</dbReference>
<dbReference type="InterPro" id="IPR004090">
    <property type="entry name" value="Chemotax_Me-accpt_rcpt"/>
</dbReference>
<dbReference type="CDD" id="cd00130">
    <property type="entry name" value="PAS"/>
    <property type="match status" value="2"/>
</dbReference>
<evidence type="ECO:0000259" key="4">
    <source>
        <dbReference type="PROSITE" id="PS50112"/>
    </source>
</evidence>
<evidence type="ECO:0000259" key="5">
    <source>
        <dbReference type="PROSITE" id="PS50113"/>
    </source>
</evidence>
<dbReference type="InterPro" id="IPR050903">
    <property type="entry name" value="Bact_Chemotaxis_MeTrfase"/>
</dbReference>
<dbReference type="SMART" id="SM00086">
    <property type="entry name" value="PAC"/>
    <property type="match status" value="2"/>
</dbReference>
<dbReference type="EMBL" id="VUOA01000027">
    <property type="protein sequence ID" value="KAA2236386.1"/>
    <property type="molecule type" value="Genomic_DNA"/>
</dbReference>
<dbReference type="InterPro" id="IPR000014">
    <property type="entry name" value="PAS"/>
</dbReference>
<dbReference type="SUPFAM" id="SSF58104">
    <property type="entry name" value="Methyl-accepting chemotaxis protein (MCP) signaling domain"/>
    <property type="match status" value="1"/>
</dbReference>
<evidence type="ECO:0000313" key="8">
    <source>
        <dbReference type="Proteomes" id="UP000323142"/>
    </source>
</evidence>
<name>A0A5B2VCC7_9HYPH</name>
<dbReference type="PROSITE" id="PS50113">
    <property type="entry name" value="PAC"/>
    <property type="match status" value="2"/>
</dbReference>
<dbReference type="InterPro" id="IPR004089">
    <property type="entry name" value="MCPsignal_dom"/>
</dbReference>
<feature type="domain" description="PAS" evidence="4">
    <location>
        <begin position="25"/>
        <end position="81"/>
    </location>
</feature>
<protein>
    <submittedName>
        <fullName evidence="7">PAS domain S-box protein</fullName>
    </submittedName>
</protein>
<feature type="domain" description="PAC" evidence="5">
    <location>
        <begin position="84"/>
        <end position="136"/>
    </location>
</feature>
<evidence type="ECO:0000259" key="3">
    <source>
        <dbReference type="PROSITE" id="PS50111"/>
    </source>
</evidence>
<keyword evidence="8" id="KW-1185">Reference proteome</keyword>
<organism evidence="7 8">
    <name type="scientific">Salinarimonas soli</name>
    <dbReference type="NCBI Taxonomy" id="1638099"/>
    <lineage>
        <taxon>Bacteria</taxon>
        <taxon>Pseudomonadati</taxon>
        <taxon>Pseudomonadota</taxon>
        <taxon>Alphaproteobacteria</taxon>
        <taxon>Hyphomicrobiales</taxon>
        <taxon>Salinarimonadaceae</taxon>
        <taxon>Salinarimonas</taxon>
    </lineage>
</organism>
<dbReference type="SMART" id="SM00091">
    <property type="entry name" value="PAS"/>
    <property type="match status" value="2"/>
</dbReference>
<dbReference type="AlphaFoldDB" id="A0A5B2VCC7"/>